<dbReference type="Proteomes" id="UP000828048">
    <property type="component" value="Chromosome 11"/>
</dbReference>
<organism evidence="1 2">
    <name type="scientific">Vaccinium darrowii</name>
    <dbReference type="NCBI Taxonomy" id="229202"/>
    <lineage>
        <taxon>Eukaryota</taxon>
        <taxon>Viridiplantae</taxon>
        <taxon>Streptophyta</taxon>
        <taxon>Embryophyta</taxon>
        <taxon>Tracheophyta</taxon>
        <taxon>Spermatophyta</taxon>
        <taxon>Magnoliopsida</taxon>
        <taxon>eudicotyledons</taxon>
        <taxon>Gunneridae</taxon>
        <taxon>Pentapetalae</taxon>
        <taxon>asterids</taxon>
        <taxon>Ericales</taxon>
        <taxon>Ericaceae</taxon>
        <taxon>Vaccinioideae</taxon>
        <taxon>Vaccinieae</taxon>
        <taxon>Vaccinium</taxon>
    </lineage>
</organism>
<name>A0ACB7YK79_9ERIC</name>
<comment type="caution">
    <text evidence="1">The sequence shown here is derived from an EMBL/GenBank/DDBJ whole genome shotgun (WGS) entry which is preliminary data.</text>
</comment>
<sequence>MSIFEIRDLYIEAGGSRTIVDFYFKVPGYPLDVGLMGLKSDKDVTRMLQMYTQLPVVVIYTEKVGDPICAISPSGNVMSTPTKKRGGRKVLPLAIEGVRVSNENITLDSNEGEGFVDNEGEEFVGNEGQGNANDEGEVNVNYEGIGFDISQFDILFEDDYSFYHTVVDPPPHTFTNEGNDTPHEDGNNEDVLSEEEVIEEEQGSDPNASDYESDDSDYVRGRTGESVDTDVSSEPTWMLEYLEGLDDDDIFAPKVVADNVDGGAEGDQTQTSNGKQPMPIEEDVEVKDGPWYSEEEDDDALGSVRGSDEDEVVKEKHIWLNGSMMHNPKLVVNMKLPSPQVFRQYLKEYNVKYGYDIKYLKNENKRIKAKCELNYLGRKFADEVRDNSDINPDVLKKKIRRKIMVNVSKWQAYRAKRKAKEEIQGDLADQYLRLWDYCETVKKHNPGSILLLRGDPYTTVPTFQRMYYRLGALKEGFLASCRPITGLDGCHLKGAYPGQLLSAVGGDVNDNIFPIAMAVVEIENKESWSWFMTKLCNDIARVEYMGGTFISYRQKGLVETFDELFSATDHRYCLRHVYSNFKQKFKDRGDLKDLFSKAASTCSLNGFNYWMDLIDKANRKVGDRETTIE</sequence>
<evidence type="ECO:0000313" key="1">
    <source>
        <dbReference type="EMBL" id="KAH7853245.1"/>
    </source>
</evidence>
<accession>A0ACB7YK79</accession>
<evidence type="ECO:0000313" key="2">
    <source>
        <dbReference type="Proteomes" id="UP000828048"/>
    </source>
</evidence>
<proteinExistence type="predicted"/>
<reference evidence="1 2" key="1">
    <citation type="journal article" date="2021" name="Hortic Res">
        <title>High-quality reference genome and annotation aids understanding of berry development for evergreen blueberry (Vaccinium darrowii).</title>
        <authorList>
            <person name="Yu J."/>
            <person name="Hulse-Kemp A.M."/>
            <person name="Babiker E."/>
            <person name="Staton M."/>
        </authorList>
    </citation>
    <scope>NUCLEOTIDE SEQUENCE [LARGE SCALE GENOMIC DNA]</scope>
    <source>
        <strain evidence="2">cv. NJ 8807/NJ 8810</strain>
        <tissue evidence="1">Young leaf</tissue>
    </source>
</reference>
<protein>
    <submittedName>
        <fullName evidence="1">Uncharacterized protein</fullName>
    </submittedName>
</protein>
<dbReference type="EMBL" id="CM037161">
    <property type="protein sequence ID" value="KAH7853245.1"/>
    <property type="molecule type" value="Genomic_DNA"/>
</dbReference>
<keyword evidence="2" id="KW-1185">Reference proteome</keyword>
<gene>
    <name evidence="1" type="ORF">Vadar_000506</name>
</gene>